<accession>A0A9D3NJ07</accession>
<name>A0A9D3NJ07_9TELE</name>
<dbReference type="InterPro" id="IPR036465">
    <property type="entry name" value="vWFA_dom_sf"/>
</dbReference>
<organism evidence="2 3">
    <name type="scientific">Hemibagrus wyckioides</name>
    <dbReference type="NCBI Taxonomy" id="337641"/>
    <lineage>
        <taxon>Eukaryota</taxon>
        <taxon>Metazoa</taxon>
        <taxon>Chordata</taxon>
        <taxon>Craniata</taxon>
        <taxon>Vertebrata</taxon>
        <taxon>Euteleostomi</taxon>
        <taxon>Actinopterygii</taxon>
        <taxon>Neopterygii</taxon>
        <taxon>Teleostei</taxon>
        <taxon>Ostariophysi</taxon>
        <taxon>Siluriformes</taxon>
        <taxon>Bagridae</taxon>
        <taxon>Hemibagrus</taxon>
    </lineage>
</organism>
<comment type="caution">
    <text evidence="2">The sequence shown here is derived from an EMBL/GenBank/DDBJ whole genome shotgun (WGS) entry which is preliminary data.</text>
</comment>
<dbReference type="PROSITE" id="PS50234">
    <property type="entry name" value="VWFA"/>
    <property type="match status" value="3"/>
</dbReference>
<gene>
    <name evidence="2" type="ORF">KOW79_015011</name>
</gene>
<evidence type="ECO:0000259" key="1">
    <source>
        <dbReference type="PROSITE" id="PS50234"/>
    </source>
</evidence>
<feature type="domain" description="VWFA" evidence="1">
    <location>
        <begin position="61"/>
        <end position="235"/>
    </location>
</feature>
<reference evidence="2 3" key="1">
    <citation type="submission" date="2021-06" db="EMBL/GenBank/DDBJ databases">
        <title>Chromosome-level genome assembly of the red-tail catfish (Hemibagrus wyckioides).</title>
        <authorList>
            <person name="Shao F."/>
        </authorList>
    </citation>
    <scope>NUCLEOTIDE SEQUENCE [LARGE SCALE GENOMIC DNA]</scope>
    <source>
        <strain evidence="2">EC202008001</strain>
        <tissue evidence="2">Blood</tissue>
    </source>
</reference>
<dbReference type="Proteomes" id="UP000824219">
    <property type="component" value="Linkage Group LG17"/>
</dbReference>
<dbReference type="Gene3D" id="3.40.50.410">
    <property type="entry name" value="von Willebrand factor, type A domain"/>
    <property type="match status" value="3"/>
</dbReference>
<evidence type="ECO:0000313" key="3">
    <source>
        <dbReference type="Proteomes" id="UP000824219"/>
    </source>
</evidence>
<dbReference type="PANTHER" id="PTHR24020">
    <property type="entry name" value="COLLAGEN ALPHA"/>
    <property type="match status" value="1"/>
</dbReference>
<dbReference type="SMART" id="SM00327">
    <property type="entry name" value="VWA"/>
    <property type="match status" value="2"/>
</dbReference>
<dbReference type="SUPFAM" id="SSF53300">
    <property type="entry name" value="vWA-like"/>
    <property type="match status" value="3"/>
</dbReference>
<dbReference type="AlphaFoldDB" id="A0A9D3NJ07"/>
<dbReference type="Pfam" id="PF00092">
    <property type="entry name" value="VWA"/>
    <property type="match status" value="3"/>
</dbReference>
<dbReference type="OrthoDB" id="5317514at2759"/>
<dbReference type="PRINTS" id="PR00453">
    <property type="entry name" value="VWFADOMAIN"/>
</dbReference>
<protein>
    <recommendedName>
        <fullName evidence="1">VWFA domain-containing protein</fullName>
    </recommendedName>
</protein>
<keyword evidence="3" id="KW-1185">Reference proteome</keyword>
<dbReference type="EMBL" id="JAHKSW010000017">
    <property type="protein sequence ID" value="KAG7322153.1"/>
    <property type="molecule type" value="Genomic_DNA"/>
</dbReference>
<feature type="domain" description="VWFA" evidence="1">
    <location>
        <begin position="446"/>
        <end position="544"/>
    </location>
</feature>
<dbReference type="InterPro" id="IPR050525">
    <property type="entry name" value="ECM_Assembly_Org"/>
</dbReference>
<sequence>MLQMEGIVYYATGTGPKVLKEIAEIAGSENRFFKISNYTNLENILSYLEKSIIGIKDAGTEIAFVLDGSSSISPWDFIMATGFIYDVIKKVWTKNFSYKFAVVQFGTDIRTELSLKENNDRLRALDKVKNIPQIYGDTMTTSALYHVLTDVFVPQKGSRDNGKKIIILLSDGQIGKDSKNLRDVLNMPQMEGIVRYAVGLGTDIAVEEMTEIAGSKDRFFKVSNFAELKNMMQPLEKNIIGIEGAGTEVAFVLDGSSNIMEKDFERAKDFIYNVMKNVWTTCVNCKFAVVQFGTDTRTELSLKENNNFLRALDKVKNIKHIYGDTRTTSALYHVLTDVFVPQYGLRENKKKIIILLSDGQMSGDTRNLSDVLNMPQMEGITRYAIGVGLDVLKNPQAVQEMTECKIAVVQYGRVIRKELCLKENNDLLRALYKVKHVKQIFGITKTTSVINHILTDVFVPQCGSRKNSKKIIILLSDVLVAPRNLKEVLRVLQMQGIVRYAIRVGPKVLNEQQATKEMTEIAGSKDRFFQISNYTDLENTVSSLENIINGMEEMELQTFCLP</sequence>
<dbReference type="PANTHER" id="PTHR24020:SF84">
    <property type="entry name" value="VWFA DOMAIN-CONTAINING PROTEIN"/>
    <property type="match status" value="1"/>
</dbReference>
<dbReference type="InterPro" id="IPR002035">
    <property type="entry name" value="VWF_A"/>
</dbReference>
<evidence type="ECO:0000313" key="2">
    <source>
        <dbReference type="EMBL" id="KAG7322153.1"/>
    </source>
</evidence>
<feature type="domain" description="VWFA" evidence="1">
    <location>
        <begin position="248"/>
        <end position="453"/>
    </location>
</feature>
<proteinExistence type="predicted"/>